<protein>
    <submittedName>
        <fullName evidence="1">RusA family crossover junction endodeoxyribonuclease</fullName>
    </submittedName>
</protein>
<dbReference type="Proteomes" id="UP000325273">
    <property type="component" value="Unassembled WGS sequence"/>
</dbReference>
<dbReference type="InterPro" id="IPR008822">
    <property type="entry name" value="Endonuclease_RusA-like"/>
</dbReference>
<name>A0A5B0HKZ9_9BURK</name>
<dbReference type="GO" id="GO:0006310">
    <property type="term" value="P:DNA recombination"/>
    <property type="evidence" value="ECO:0007669"/>
    <property type="project" value="InterPro"/>
</dbReference>
<reference evidence="1 2" key="1">
    <citation type="submission" date="2019-08" db="EMBL/GenBank/DDBJ databases">
        <title>Paraburkholderia sp. DCY113.</title>
        <authorList>
            <person name="Kang J."/>
        </authorList>
    </citation>
    <scope>NUCLEOTIDE SEQUENCE [LARGE SCALE GENOMIC DNA]</scope>
    <source>
        <strain evidence="1 2">DCY113</strain>
    </source>
</reference>
<dbReference type="EMBL" id="VTUZ01000001">
    <property type="protein sequence ID" value="KAA1015956.1"/>
    <property type="molecule type" value="Genomic_DNA"/>
</dbReference>
<keyword evidence="2" id="KW-1185">Reference proteome</keyword>
<dbReference type="InterPro" id="IPR036614">
    <property type="entry name" value="RusA-like_sf"/>
</dbReference>
<evidence type="ECO:0000313" key="1">
    <source>
        <dbReference type="EMBL" id="KAA1015956.1"/>
    </source>
</evidence>
<dbReference type="AlphaFoldDB" id="A0A5B0HKZ9"/>
<dbReference type="Pfam" id="PF05866">
    <property type="entry name" value="RusA"/>
    <property type="match status" value="1"/>
</dbReference>
<comment type="caution">
    <text evidence="1">The sequence shown here is derived from an EMBL/GenBank/DDBJ whole genome shotgun (WGS) entry which is preliminary data.</text>
</comment>
<dbReference type="Gene3D" id="3.30.1330.70">
    <property type="entry name" value="Holliday junction resolvase RusA"/>
    <property type="match status" value="1"/>
</dbReference>
<dbReference type="GO" id="GO:0006281">
    <property type="term" value="P:DNA repair"/>
    <property type="evidence" value="ECO:0007669"/>
    <property type="project" value="InterPro"/>
</dbReference>
<dbReference type="SUPFAM" id="SSF103084">
    <property type="entry name" value="Holliday junction resolvase RusA"/>
    <property type="match status" value="1"/>
</dbReference>
<dbReference type="GO" id="GO:0000287">
    <property type="term" value="F:magnesium ion binding"/>
    <property type="evidence" value="ECO:0007669"/>
    <property type="project" value="InterPro"/>
</dbReference>
<gene>
    <name evidence="1" type="ORF">FVF58_00965</name>
</gene>
<accession>A0A5B0HKZ9</accession>
<evidence type="ECO:0000313" key="2">
    <source>
        <dbReference type="Proteomes" id="UP000325273"/>
    </source>
</evidence>
<sequence length="165" mass="18857">MTLTAIRFVVPGQPVAKGRARARLSRTREGRDFIQQYTPADTRAYERSVAFEAKIAMERRTPITGALVLIVHAYFGIPASWPQWKQREARSGLVVPTGRPDWDNIGKICSDAMNKVVYRDDSAIVDACVRKRFSRDPRIEIEVRTLNPLRREEPELLDENMVSET</sequence>
<dbReference type="RefSeq" id="WP_149668083.1">
    <property type="nucleotide sequence ID" value="NZ_VTUZ01000001.1"/>
</dbReference>
<proteinExistence type="predicted"/>
<organism evidence="1 2">
    <name type="scientific">Paraburkholderia panacisoli</name>
    <dbReference type="NCBI Taxonomy" id="2603818"/>
    <lineage>
        <taxon>Bacteria</taxon>
        <taxon>Pseudomonadati</taxon>
        <taxon>Pseudomonadota</taxon>
        <taxon>Betaproteobacteria</taxon>
        <taxon>Burkholderiales</taxon>
        <taxon>Burkholderiaceae</taxon>
        <taxon>Paraburkholderia</taxon>
    </lineage>
</organism>